<dbReference type="Proteomes" id="UP000464283">
    <property type="component" value="Chromosome"/>
</dbReference>
<dbReference type="EMBL" id="CP033512">
    <property type="protein sequence ID" value="QHG89363.1"/>
    <property type="molecule type" value="Genomic_DNA"/>
</dbReference>
<dbReference type="KEGG" id="miw:EER00_00390"/>
<dbReference type="RefSeq" id="WP_004025403.1">
    <property type="nucleotide sequence ID" value="NZ_AGFP01000064.1"/>
</dbReference>
<proteinExistence type="predicted"/>
<gene>
    <name evidence="1" type="ORF">EER00_00390</name>
</gene>
<accession>A0A6P1LKB0</accession>
<dbReference type="GeneID" id="96866640"/>
<sequence>MKVGFKSLLNLLSGSTSLCIATSLPLSVISDMTGLSFPILKDNVSFTGNLSLILNGDGRQEDVNNNLNKIFNFNKKGLLKNPNSINESNLETLKFKSEILNWNDWGSETFDQWEQNSSLQEIVYNKTEIINFESKNQLKNYFENNLSKILDNIPGAKLADAEFGIDDSGHLLIPVITSTVDTKLNLFSSTENIDSKLILKIPPEKISFNPQISINGSYGPNDQFQIKSKNVSLVCKITNLDYVPITFTNESIDKKEITLDDKGVTNNKVNLWENIQDEDIYKKLGWVKQTTTFDNHVDGSDMDISMLDEDLIYNDLGLSKSTDELLSVRIEFINGDESRNSTSDKYNGEYKIIIESIDKTSKDINGLKIKNYEVVSSINENNKSVVPLQLNVPDAYLIDTNLDGGKFMYITKEFFDNQSFEMGFKNNVAVAEFVLILRNLRNGNIFNSFINKIRESALKKDIKLSNGLVFTIGVVGVNQAMDQKYWNYVTLDSYLKKGFKFKKPFNLETQNKTKSYKYNTGGHPENVKFGMDLSTNKNEAAIWRNYDKTADQLSNELG</sequence>
<protein>
    <submittedName>
        <fullName evidence="1">Uncharacterized protein</fullName>
    </submittedName>
</protein>
<dbReference type="AlphaFoldDB" id="A0A6P1LKB0"/>
<evidence type="ECO:0000313" key="1">
    <source>
        <dbReference type="EMBL" id="QHG89363.1"/>
    </source>
</evidence>
<reference evidence="2" key="1">
    <citation type="submission" date="2018-11" db="EMBL/GenBank/DDBJ databases">
        <title>The first complete genome sequence of Mycoplasma iowae strain 695.</title>
        <authorList>
            <person name="Ghanem M."/>
            <person name="El-Gazzar M."/>
        </authorList>
    </citation>
    <scope>NUCLEOTIDE SEQUENCE [LARGE SCALE GENOMIC DNA]</scope>
    <source>
        <strain evidence="2">695</strain>
    </source>
</reference>
<name>A0A6P1LKB0_MALIO</name>
<evidence type="ECO:0000313" key="2">
    <source>
        <dbReference type="Proteomes" id="UP000464283"/>
    </source>
</evidence>
<organism evidence="1 2">
    <name type="scientific">Malacoplasma iowae 695</name>
    <dbReference type="NCBI Taxonomy" id="1048830"/>
    <lineage>
        <taxon>Bacteria</taxon>
        <taxon>Bacillati</taxon>
        <taxon>Mycoplasmatota</taxon>
        <taxon>Mycoplasmoidales</taxon>
        <taxon>Mycoplasmoidaceae</taxon>
        <taxon>Malacoplasma</taxon>
    </lineage>
</organism>